<dbReference type="PANTHER" id="PTHR43775">
    <property type="entry name" value="FATTY ACID SYNTHASE"/>
    <property type="match status" value="1"/>
</dbReference>
<dbReference type="Gene3D" id="3.30.559.10">
    <property type="entry name" value="Chloramphenicol acetyltransferase-like domain"/>
    <property type="match status" value="2"/>
</dbReference>
<dbReference type="SMART" id="SM00826">
    <property type="entry name" value="PKS_DH"/>
    <property type="match status" value="1"/>
</dbReference>
<feature type="active site" description="Proton acceptor; for dehydratase activity" evidence="8">
    <location>
        <position position="2325"/>
    </location>
</feature>
<protein>
    <submittedName>
        <fullName evidence="12">Amino acid adenylation domain-containing protein</fullName>
    </submittedName>
</protein>
<keyword evidence="6" id="KW-0808">Transferase</keyword>
<dbReference type="PROSITE" id="PS00455">
    <property type="entry name" value="AMP_BINDING"/>
    <property type="match status" value="1"/>
</dbReference>
<comment type="subcellular location">
    <subcellularLocation>
        <location evidence="1">Cytoplasm</location>
    </subcellularLocation>
</comment>
<dbReference type="InterPro" id="IPR045851">
    <property type="entry name" value="AMP-bd_C_sf"/>
</dbReference>
<evidence type="ECO:0000256" key="5">
    <source>
        <dbReference type="ARBA" id="ARBA00022553"/>
    </source>
</evidence>
<dbReference type="InterPro" id="IPR020807">
    <property type="entry name" value="PKS_DH"/>
</dbReference>
<dbReference type="RefSeq" id="WP_341429178.1">
    <property type="nucleotide sequence ID" value="NZ_JBBUTG010000034.1"/>
</dbReference>
<dbReference type="Pfam" id="PF00550">
    <property type="entry name" value="PP-binding"/>
    <property type="match status" value="2"/>
</dbReference>
<dbReference type="CDD" id="cd00833">
    <property type="entry name" value="PKS"/>
    <property type="match status" value="1"/>
</dbReference>
<dbReference type="InterPro" id="IPR009081">
    <property type="entry name" value="PP-bd_ACP"/>
</dbReference>
<evidence type="ECO:0000259" key="9">
    <source>
        <dbReference type="PROSITE" id="PS50075"/>
    </source>
</evidence>
<dbReference type="SUPFAM" id="SSF56801">
    <property type="entry name" value="Acetyl-CoA synthetase-like"/>
    <property type="match status" value="1"/>
</dbReference>
<dbReference type="Proteomes" id="UP001371218">
    <property type="component" value="Unassembled WGS sequence"/>
</dbReference>
<evidence type="ECO:0000313" key="12">
    <source>
        <dbReference type="EMBL" id="MEK8034748.1"/>
    </source>
</evidence>
<dbReference type="PROSITE" id="PS50075">
    <property type="entry name" value="CARRIER"/>
    <property type="match status" value="2"/>
</dbReference>
<dbReference type="InterPro" id="IPR020806">
    <property type="entry name" value="PKS_PP-bd"/>
</dbReference>
<dbReference type="InterPro" id="IPR020841">
    <property type="entry name" value="PKS_Beta-ketoAc_synthase_dom"/>
</dbReference>
<evidence type="ECO:0000259" key="11">
    <source>
        <dbReference type="PROSITE" id="PS52019"/>
    </source>
</evidence>
<dbReference type="Pfam" id="PF22336">
    <property type="entry name" value="RhiE-like_linker"/>
    <property type="match status" value="1"/>
</dbReference>
<proteinExistence type="predicted"/>
<dbReference type="Gene3D" id="3.40.50.720">
    <property type="entry name" value="NAD(P)-binding Rossmann-like Domain"/>
    <property type="match status" value="1"/>
</dbReference>
<dbReference type="NCBIfam" id="TIGR01733">
    <property type="entry name" value="AA-adenyl-dom"/>
    <property type="match status" value="1"/>
</dbReference>
<feature type="active site" description="Proton donor; for dehydratase activity" evidence="8">
    <location>
        <position position="2481"/>
    </location>
</feature>
<evidence type="ECO:0000256" key="8">
    <source>
        <dbReference type="PROSITE-ProRule" id="PRU01363"/>
    </source>
</evidence>
<dbReference type="InterPro" id="IPR036736">
    <property type="entry name" value="ACP-like_sf"/>
</dbReference>
<dbReference type="SMART" id="SM00823">
    <property type="entry name" value="PKS_PP"/>
    <property type="match status" value="2"/>
</dbReference>
<evidence type="ECO:0000256" key="1">
    <source>
        <dbReference type="ARBA" id="ARBA00004496"/>
    </source>
</evidence>
<dbReference type="InterPro" id="IPR013968">
    <property type="entry name" value="PKS_KR"/>
</dbReference>
<keyword evidence="3" id="KW-0596">Phosphopantetheine</keyword>
<keyword evidence="7" id="KW-0677">Repeat</keyword>
<keyword evidence="5" id="KW-0597">Phosphoprotein</keyword>
<evidence type="ECO:0000313" key="13">
    <source>
        <dbReference type="Proteomes" id="UP001371218"/>
    </source>
</evidence>
<evidence type="ECO:0000256" key="6">
    <source>
        <dbReference type="ARBA" id="ARBA00022679"/>
    </source>
</evidence>
<dbReference type="PROSITE" id="PS00606">
    <property type="entry name" value="KS3_1"/>
    <property type="match status" value="1"/>
</dbReference>
<dbReference type="SUPFAM" id="SSF51735">
    <property type="entry name" value="NAD(P)-binding Rossmann-fold domains"/>
    <property type="match status" value="2"/>
</dbReference>
<dbReference type="InterPro" id="IPR016039">
    <property type="entry name" value="Thiolase-like"/>
</dbReference>
<dbReference type="SUPFAM" id="SSF47336">
    <property type="entry name" value="ACP-like"/>
    <property type="match status" value="2"/>
</dbReference>
<feature type="region of interest" description="N-terminal hotdog fold" evidence="8">
    <location>
        <begin position="2291"/>
        <end position="2412"/>
    </location>
</feature>
<name>A0ABU9BXN4_9BURK</name>
<dbReference type="Pfam" id="PF14765">
    <property type="entry name" value="PS-DH"/>
    <property type="match status" value="1"/>
</dbReference>
<dbReference type="SUPFAM" id="SSF52777">
    <property type="entry name" value="CoA-dependent acyltransferases"/>
    <property type="match status" value="4"/>
</dbReference>
<dbReference type="SUPFAM" id="SSF53901">
    <property type="entry name" value="Thiolase-like"/>
    <property type="match status" value="1"/>
</dbReference>
<dbReference type="InterPro" id="IPR049900">
    <property type="entry name" value="PKS_mFAS_DH"/>
</dbReference>
<dbReference type="Pfam" id="PF13193">
    <property type="entry name" value="AMP-binding_C"/>
    <property type="match status" value="1"/>
</dbReference>
<dbReference type="Gene3D" id="3.10.129.110">
    <property type="entry name" value="Polyketide synthase dehydratase"/>
    <property type="match status" value="1"/>
</dbReference>
<dbReference type="Pfam" id="PF21089">
    <property type="entry name" value="PKS_DH_N"/>
    <property type="match status" value="1"/>
</dbReference>
<feature type="domain" description="PKS/mFAS DH" evidence="11">
    <location>
        <begin position="2291"/>
        <end position="2572"/>
    </location>
</feature>
<keyword evidence="13" id="KW-1185">Reference proteome</keyword>
<dbReference type="InterPro" id="IPR049551">
    <property type="entry name" value="PKS_DH_C"/>
</dbReference>
<organism evidence="12 13">
    <name type="scientific">Ideonella lacteola</name>
    <dbReference type="NCBI Taxonomy" id="2984193"/>
    <lineage>
        <taxon>Bacteria</taxon>
        <taxon>Pseudomonadati</taxon>
        <taxon>Pseudomonadota</taxon>
        <taxon>Betaproteobacteria</taxon>
        <taxon>Burkholderiales</taxon>
        <taxon>Sphaerotilaceae</taxon>
        <taxon>Ideonella</taxon>
    </lineage>
</organism>
<dbReference type="InterPro" id="IPR057326">
    <property type="entry name" value="KR_dom"/>
</dbReference>
<dbReference type="InterPro" id="IPR010071">
    <property type="entry name" value="AA_adenyl_dom"/>
</dbReference>
<dbReference type="InterPro" id="IPR019793">
    <property type="entry name" value="Peroxidases_heam-ligand_BS"/>
</dbReference>
<dbReference type="InterPro" id="IPR001242">
    <property type="entry name" value="Condensation_dom"/>
</dbReference>
<dbReference type="Pfam" id="PF00501">
    <property type="entry name" value="AMP-binding"/>
    <property type="match status" value="1"/>
</dbReference>
<dbReference type="PROSITE" id="PS00435">
    <property type="entry name" value="PEROXIDASE_1"/>
    <property type="match status" value="1"/>
</dbReference>
<dbReference type="Gene3D" id="2.30.38.10">
    <property type="entry name" value="Luciferase, Domain 3"/>
    <property type="match status" value="1"/>
</dbReference>
<evidence type="ECO:0000256" key="7">
    <source>
        <dbReference type="ARBA" id="ARBA00022737"/>
    </source>
</evidence>
<dbReference type="Gene3D" id="3.30.559.30">
    <property type="entry name" value="Nonribosomal peptide synthetase, condensation domain"/>
    <property type="match status" value="2"/>
</dbReference>
<feature type="region of interest" description="C-terminal hotdog fold" evidence="8">
    <location>
        <begin position="2425"/>
        <end position="2572"/>
    </location>
</feature>
<dbReference type="EMBL" id="JBBUTG010000034">
    <property type="protein sequence ID" value="MEK8034748.1"/>
    <property type="molecule type" value="Genomic_DNA"/>
</dbReference>
<feature type="domain" description="Carrier" evidence="9">
    <location>
        <begin position="1476"/>
        <end position="1553"/>
    </location>
</feature>
<evidence type="ECO:0000256" key="3">
    <source>
        <dbReference type="ARBA" id="ARBA00022450"/>
    </source>
</evidence>
<dbReference type="SMART" id="SM00825">
    <property type="entry name" value="PKS_KS"/>
    <property type="match status" value="1"/>
</dbReference>
<dbReference type="InterPro" id="IPR036291">
    <property type="entry name" value="NAD(P)-bd_dom_sf"/>
</dbReference>
<keyword evidence="4" id="KW-0963">Cytoplasm</keyword>
<feature type="domain" description="Carrier" evidence="9">
    <location>
        <begin position="1581"/>
        <end position="1658"/>
    </location>
</feature>
<dbReference type="PROSITE" id="PS52019">
    <property type="entry name" value="PKS_MFAS_DH"/>
    <property type="match status" value="1"/>
</dbReference>
<dbReference type="Gene3D" id="3.30.300.30">
    <property type="match status" value="1"/>
</dbReference>
<dbReference type="SMART" id="SM00822">
    <property type="entry name" value="PKS_KR"/>
    <property type="match status" value="1"/>
</dbReference>
<dbReference type="Pfam" id="PF08659">
    <property type="entry name" value="KR"/>
    <property type="match status" value="1"/>
</dbReference>
<dbReference type="InterPro" id="IPR023213">
    <property type="entry name" value="CAT-like_dom_sf"/>
</dbReference>
<dbReference type="Gene3D" id="3.40.50.980">
    <property type="match status" value="2"/>
</dbReference>
<evidence type="ECO:0000256" key="2">
    <source>
        <dbReference type="ARBA" id="ARBA00004792"/>
    </source>
</evidence>
<dbReference type="InterPro" id="IPR042104">
    <property type="entry name" value="PKS_dehydratase_sf"/>
</dbReference>
<accession>A0ABU9BXN4</accession>
<dbReference type="Gene3D" id="1.10.1200.10">
    <property type="entry name" value="ACP-like"/>
    <property type="match status" value="2"/>
</dbReference>
<dbReference type="CDD" id="cd05930">
    <property type="entry name" value="A_NRPS"/>
    <property type="match status" value="1"/>
</dbReference>
<dbReference type="InterPro" id="IPR020845">
    <property type="entry name" value="AMP-binding_CS"/>
</dbReference>
<dbReference type="Gene3D" id="1.10.1240.100">
    <property type="match status" value="1"/>
</dbReference>
<comment type="caution">
    <text evidence="12">The sequence shown here is derived from an EMBL/GenBank/DDBJ whole genome shotgun (WGS) entry which is preliminary data.</text>
</comment>
<dbReference type="Gene3D" id="3.40.47.10">
    <property type="match status" value="1"/>
</dbReference>
<dbReference type="InterPro" id="IPR054514">
    <property type="entry name" value="RhiE-like_linker"/>
</dbReference>
<feature type="domain" description="Ketosynthase family 3 (KS3)" evidence="10">
    <location>
        <begin position="1695"/>
        <end position="2132"/>
    </location>
</feature>
<evidence type="ECO:0000259" key="10">
    <source>
        <dbReference type="PROSITE" id="PS52004"/>
    </source>
</evidence>
<gene>
    <name evidence="12" type="ORF">AACH06_28350</name>
</gene>
<dbReference type="InterPro" id="IPR000873">
    <property type="entry name" value="AMP-dep_synth/lig_dom"/>
</dbReference>
<dbReference type="PROSITE" id="PS52004">
    <property type="entry name" value="KS3_2"/>
    <property type="match status" value="1"/>
</dbReference>
<dbReference type="InterPro" id="IPR014030">
    <property type="entry name" value="Ketoacyl_synth_N"/>
</dbReference>
<reference evidence="12 13" key="1">
    <citation type="submission" date="2024-04" db="EMBL/GenBank/DDBJ databases">
        <title>Novel species of the genus Ideonella isolated from streams.</title>
        <authorList>
            <person name="Lu H."/>
        </authorList>
    </citation>
    <scope>NUCLEOTIDE SEQUENCE [LARGE SCALE GENOMIC DNA]</scope>
    <source>
        <strain evidence="12 13">DXS29W</strain>
    </source>
</reference>
<sequence>MQVDDFKNLSLPEKRRVLAMMQARTNGNDAAADRPAASAPAAVRQNHPRLVRDTAPADSPFALTDLQTAYLVAKVNPVKVDPAGCHVYLEFDVDGIDSQRLERAWAQVAKAHPMLRAQVLPNGMQRIVNDRALPAFGVADHRGDAAAGQRCIERVREELSHRLYLPGDWPLYEIRVTQLPEGASRIHVSMDSWIVDAHSAEQIYAQWQACYEQPDQAPTAPDVRFRDFIHSMKAFRTSDGHARSLAYWQRRLADMPDGPALPWSDAIDKAPVNPRNRRRDVARVPADQWAKLQALFAQRKLSATAGVLAVFCDVLRSWTANDRFGLVLTLQNRPPMHADIQRVVGPFTSSAMFAADRVDGETLGERARRYGEQLLEALDHGHVGAIEAWRSLGPNRPQRNDRVVFTSLLAAGGSPGEQTGWMQRTVFGAAQTPGTALHCQLRAVHGALEITFDAVPSWFKDGVVERLLEAFQSALQALADEPASWDRASLARGRAAAPNASATATSVPMTLLQQGYLAERIRQPRKASGYIFRSFRCEAFEPARWQQALDALLADHPMLRAYASPRGTLECADAVAAYAIPVADASDVDAQTRAMLLDFVADRGWPAFRLRLLRQSDGSALLLSLLDMAAFDAHSAWSFYRELIGRAHGAAGTRESSGWKPLLLQRGAARGSEAHRRHWAARWADLPAGPRLAAPRASSASATDTHATTRWAHTWADIGPLDAWASAHGVSLEALLLAAYARALPNDLQPFALGVVDYGLRQPGGSPLIGFGDATRFAWATAPADRSSVALLALATAFDRELAADRQHADAEPFHALRAHLASGQPAVVRSAVMTNCLDVPAPAFSGVTEVDAASDTPGVAIDNMVQRSAGGLAVSWIVRRDQVDLAEAQRCFDRYVQAIQSLVETPSLAEAAGERINADERANRLAQLARWNATDVPYDRTVCLHTLFERRARAEPFAIAVLSDDEVLTYGELDARANRLANHLQDLGVGRGTLVAMMLPRTNHLVITALAIIKCGGAFIPLNIDDPQDRLARVLAQAQANIVVSTREHYGRFDDPARRVVLLDAEAEQIARRAGQFQPREAVSSEDRAYIIFTSGSTGTPKGVIVRHRPVVNLIEWAERTFHFNATDRVLFVNPLSFDLSIFDLFGMLAYGASIRIVSDADRTNALAVAGFLKDEPITFWNSAPAYLQMVLPFLEGGVNRAGARLERMRVVFLSGDWIPLAMPDAMKAVAPSAQVISLGGATEAAVWSNYFPVESLDPAWRSIPYGRPIQNARYYILDEQREPVAVGEAGDLFIGGECLSDGYINEPELTAQSFVSDPFHERAGAIMYRTGDRARFFADGNIEFLGRIDHQVKLRGYRIELGEVEAALEAAGLPRAVAVVRDDEAGRRLVGFAAASAAVPPGELVDEACLASIRGRLPAYMVPAQVIVLPALPITPNGKVDRKRLTQERIATLAASAVVVEPPSPVVTAAPAGPIDTRLAEWLLHAVTEILGPEQPAVGMDDNLGQLGFSSLHYTMLGAKLANELGVAMNPALFFRYVSVAEIRDHLLREQAAALAAALAAAHAAPLAAVAAPAAAASDLSGALERWLRDAVNAVLGATETPVQLDDNLGQLGFNSLHYTSLAARLADELGMALNPALFFRYVSIAEIRDYLLREHASALASALLPAAAAVVPGSAVPAGEPAAMSESPAAPAGAIAIIGMSGVMPQAADLDAFWRNLLAGADNSSLIPADRWDWRAVDGDPHGPGNFTNVHRAAFMDDVAGFDAAFFSISPREAELMDPRQRLLLEGVWSCLEDAALRPGDLRGESVGLFVGATGDEYATLSLQPGREIDRFTLSGVSRTILANRVSYLFDWHGPSEVVDTACSSSLVAVHNAVRALQHGDCKLAIAGGINVMIDPVPHVCLNKIGMLAADGRCKTFDARADGYARGEGIGLILLKPLADALRDGDPIHAVIRGSAVNHGGRATALSAPNPAAQVQVIQAAIRAAGVDSGRIGYIEAHGTGTALGDPIEIEALKEVFTHLQGERGHTRAQPGSVALSSVKPNVGHLESAAGIAGLLKAILCVKHGQLPATLHLEQLNPNIHLEGSPFFIVRERLEWPMPRDGRGGLGPRLAGVSSFGFGGVNAHVVVEQHLAQAVAPAARGVDEARWIPLSAQGVPELQALCSRLSDYLNGHRADLADVALTLQAGRTSLQERALLRVHTVDELIDALAALAEGRQTPALHWRGSVKAAPMRGVTRRAAGELLPGGDDVAERWRQQGDAAWPRSTANAAGRRIHLPTYPFAHTPYWLPPLATEAASAPSGLLPASAADGIALSPSDTVLSAHAVAGRPVLPAAAYLALVRRAVGVTDQRDITLADAVWMQPFSATESQVLRLTTGTSRQGLKRFTFASGAGDAPAEHCTVDVLAAGHSVIDFEPVQVSASLPHRATHDACYAAFERGGVQLAHPYRSVQSLGFDQASAVASLRIEAGDAESCWLLALDGTLQAIALHHQLSRPDGAPSLPFHVKRVHLQGHVGGTGVTELTVRLAVQQAAAGGPTRVAKYDADLLDTSGRRIGRIESCAGKSLGTTAPPARPPKAVATEAQAAHLYVPRWEPVNAARAPSPVRGMLVSTGSSWATPAGWLRAERSGSDHAAAARSLRIDAGAEADWSAVLADDAAPELIVLDYTTWRVAGGDAAHEAVYAPFNEAFALARAAMKLRTRRPLSVVAVYSDQAGSLLMPAVQALGAFGRAVRNESPALRVSALALAADPRRIDLAAIGATIAALPGDAQRAVNYRCTADGRLLAERLTKAAADTAPSARPLAAGSVVVVSGGAGGIGRLMASFLTARGCRVALLGRSDPAAVATALTTAGLADPRRCRYLQADVTQRDQVHHALDQVRRDWGPIQAVFHAAGGRADGMLLRKDSQTARTVLAAKVLGAIVLDEATRGDPLEHFIAFSSLASYLGPVGQADYAYANAFLNGLVTARNELVRQGLRRGASCSVGWPLWREGGMRMSDAERDYIAQLHGMTDMATDTAMQCLLAVLGGAHETVALAVGDSEKIDRSMLGRTAGDLIDAT</sequence>
<dbReference type="InterPro" id="IPR050091">
    <property type="entry name" value="PKS_NRPS_Biosynth_Enz"/>
</dbReference>
<dbReference type="PANTHER" id="PTHR43775:SF37">
    <property type="entry name" value="SI:DKEY-61P9.11"/>
    <property type="match status" value="1"/>
</dbReference>
<dbReference type="Pfam" id="PF00109">
    <property type="entry name" value="ketoacyl-synt"/>
    <property type="match status" value="1"/>
</dbReference>
<dbReference type="InterPro" id="IPR025110">
    <property type="entry name" value="AMP-bd_C"/>
</dbReference>
<dbReference type="InterPro" id="IPR018201">
    <property type="entry name" value="Ketoacyl_synth_AS"/>
</dbReference>
<dbReference type="InterPro" id="IPR014031">
    <property type="entry name" value="Ketoacyl_synth_C"/>
</dbReference>
<dbReference type="InterPro" id="IPR049552">
    <property type="entry name" value="PKS_DH_N"/>
</dbReference>
<comment type="pathway">
    <text evidence="2">Antibiotic biosynthesis.</text>
</comment>
<dbReference type="Pfam" id="PF00668">
    <property type="entry name" value="Condensation"/>
    <property type="match status" value="1"/>
</dbReference>
<evidence type="ECO:0000256" key="4">
    <source>
        <dbReference type="ARBA" id="ARBA00022490"/>
    </source>
</evidence>
<dbReference type="Pfam" id="PF02801">
    <property type="entry name" value="Ketoacyl-synt_C"/>
    <property type="match status" value="1"/>
</dbReference>